<dbReference type="Pfam" id="PF00069">
    <property type="entry name" value="Pkinase"/>
    <property type="match status" value="2"/>
</dbReference>
<dbReference type="PROSITE" id="PS50011">
    <property type="entry name" value="PROTEIN_KINASE_DOM"/>
    <property type="match status" value="1"/>
</dbReference>
<dbReference type="AlphaFoldDB" id="A0A7S0C826"/>
<evidence type="ECO:0000256" key="4">
    <source>
        <dbReference type="ARBA" id="ARBA00022777"/>
    </source>
</evidence>
<evidence type="ECO:0000256" key="1">
    <source>
        <dbReference type="ARBA" id="ARBA00022527"/>
    </source>
</evidence>
<dbReference type="GO" id="GO:0005634">
    <property type="term" value="C:nucleus"/>
    <property type="evidence" value="ECO:0007669"/>
    <property type="project" value="TreeGrafter"/>
</dbReference>
<dbReference type="PROSITE" id="PS00109">
    <property type="entry name" value="PROTEIN_KINASE_TYR"/>
    <property type="match status" value="1"/>
</dbReference>
<keyword evidence="2" id="KW-0808">Transferase</keyword>
<evidence type="ECO:0000256" key="3">
    <source>
        <dbReference type="ARBA" id="ARBA00022741"/>
    </source>
</evidence>
<reference evidence="7" key="1">
    <citation type="submission" date="2021-01" db="EMBL/GenBank/DDBJ databases">
        <authorList>
            <person name="Corre E."/>
            <person name="Pelletier E."/>
            <person name="Niang G."/>
            <person name="Scheremetjew M."/>
            <person name="Finn R."/>
            <person name="Kale V."/>
            <person name="Holt S."/>
            <person name="Cochrane G."/>
            <person name="Meng A."/>
            <person name="Brown T."/>
            <person name="Cohen L."/>
        </authorList>
    </citation>
    <scope>NUCLEOTIDE SEQUENCE</scope>
    <source>
        <strain evidence="7">CCAP1064/1</strain>
    </source>
</reference>
<proteinExistence type="predicted"/>
<dbReference type="InterPro" id="IPR000719">
    <property type="entry name" value="Prot_kinase_dom"/>
</dbReference>
<evidence type="ECO:0000259" key="6">
    <source>
        <dbReference type="PROSITE" id="PS50011"/>
    </source>
</evidence>
<dbReference type="GO" id="GO:0004674">
    <property type="term" value="F:protein serine/threonine kinase activity"/>
    <property type="evidence" value="ECO:0007669"/>
    <property type="project" value="UniProtKB-KW"/>
</dbReference>
<evidence type="ECO:0000256" key="2">
    <source>
        <dbReference type="ARBA" id="ARBA00022679"/>
    </source>
</evidence>
<dbReference type="SUPFAM" id="SSF56112">
    <property type="entry name" value="Protein kinase-like (PK-like)"/>
    <property type="match status" value="1"/>
</dbReference>
<accession>A0A7S0C826</accession>
<dbReference type="PANTHER" id="PTHR24345">
    <property type="entry name" value="SERINE/THREONINE-PROTEIN KINASE PLK"/>
    <property type="match status" value="1"/>
</dbReference>
<gene>
    <name evidence="7" type="ORF">PINE0816_LOCUS10651</name>
</gene>
<dbReference type="InterPro" id="IPR008266">
    <property type="entry name" value="Tyr_kinase_AS"/>
</dbReference>
<keyword evidence="4" id="KW-0418">Kinase</keyword>
<keyword evidence="5" id="KW-0067">ATP-binding</keyword>
<keyword evidence="1" id="KW-0723">Serine/threonine-protein kinase</keyword>
<name>A0A7S0C826_9STRA</name>
<evidence type="ECO:0000313" key="7">
    <source>
        <dbReference type="EMBL" id="CAD8414517.1"/>
    </source>
</evidence>
<dbReference type="EMBL" id="HBEL01022754">
    <property type="protein sequence ID" value="CAD8414517.1"/>
    <property type="molecule type" value="Transcribed_RNA"/>
</dbReference>
<dbReference type="GO" id="GO:0005524">
    <property type="term" value="F:ATP binding"/>
    <property type="evidence" value="ECO:0007669"/>
    <property type="project" value="UniProtKB-KW"/>
</dbReference>
<keyword evidence="3" id="KW-0547">Nucleotide-binding</keyword>
<evidence type="ECO:0000256" key="5">
    <source>
        <dbReference type="ARBA" id="ARBA00022840"/>
    </source>
</evidence>
<sequence length="439" mass="50106">MSSHTMNSDYPRHKKSSAPLSFPPASFGKCKRITSRILSSHCQVGNGTSSNTHDTVLAESILVPIVTLDEPVQQKAYWLLRTLRDTPYGRITFAKELRRIKMPCVDSTFPEWEATDKSCAIKEMDWEAMQEKRDKLVEDPITEVDALQYLKEKFSHDKVCSNRHVLLPMKLLSDDHRLYSILPFCDGGELSNLFLDSRLLEENARIWMKQILQGIAFLQSAGVCHRDISLDNILVLNNKCVIIDFGMCLLVPFLPPEDPPDLADEEPYLPLPLPSLKSNPVSFDEFDMEIDSSDINDSLHTVPSKRKSPSLSACPIVHGDTTQSRMLIKPQHRCGKLHYMSPEVYRSTCPFDGFATDMWSTGVVLFIMVAGFPPWEFPCDTDERFKHMSRGKLAQILVQWDVGLSLNLMDLLQKMLYRDPKKRFCLDQVLKHPWMTAVK</sequence>
<dbReference type="Gene3D" id="1.10.510.10">
    <property type="entry name" value="Transferase(Phosphotransferase) domain 1"/>
    <property type="match status" value="2"/>
</dbReference>
<organism evidence="7">
    <name type="scientific">Proboscia inermis</name>
    <dbReference type="NCBI Taxonomy" id="420281"/>
    <lineage>
        <taxon>Eukaryota</taxon>
        <taxon>Sar</taxon>
        <taxon>Stramenopiles</taxon>
        <taxon>Ochrophyta</taxon>
        <taxon>Bacillariophyta</taxon>
        <taxon>Coscinodiscophyceae</taxon>
        <taxon>Rhizosoleniophycidae</taxon>
        <taxon>Rhizosoleniales</taxon>
        <taxon>Rhizosoleniaceae</taxon>
        <taxon>Proboscia</taxon>
    </lineage>
</organism>
<dbReference type="PANTHER" id="PTHR24345:SF91">
    <property type="entry name" value="SERINE_THREONINE-PROTEIN KINASE PLK4"/>
    <property type="match status" value="1"/>
</dbReference>
<feature type="domain" description="Protein kinase" evidence="6">
    <location>
        <begin position="77"/>
        <end position="435"/>
    </location>
</feature>
<protein>
    <recommendedName>
        <fullName evidence="6">Protein kinase domain-containing protein</fullName>
    </recommendedName>
</protein>
<dbReference type="InterPro" id="IPR011009">
    <property type="entry name" value="Kinase-like_dom_sf"/>
</dbReference>